<evidence type="ECO:0000256" key="6">
    <source>
        <dbReference type="SAM" id="Phobius"/>
    </source>
</evidence>
<evidence type="ECO:0000256" key="2">
    <source>
        <dbReference type="ARBA" id="ARBA00022723"/>
    </source>
</evidence>
<dbReference type="Gene3D" id="2.60.40.1220">
    <property type="match status" value="1"/>
</dbReference>
<evidence type="ECO:0000256" key="5">
    <source>
        <dbReference type="SAM" id="MobiDB-lite"/>
    </source>
</evidence>
<keyword evidence="6" id="KW-0812">Transmembrane</keyword>
<dbReference type="InterPro" id="IPR014755">
    <property type="entry name" value="Cu-Rt/internalin_Ig-like"/>
</dbReference>
<dbReference type="InterPro" id="IPR014756">
    <property type="entry name" value="Ig_E-set"/>
</dbReference>
<feature type="chain" id="PRO_5046354749" evidence="7">
    <location>
        <begin position="30"/>
        <end position="195"/>
    </location>
</feature>
<organism evidence="9 10">
    <name type="scientific">Sinomonas terricola</name>
    <dbReference type="NCBI Taxonomy" id="3110330"/>
    <lineage>
        <taxon>Bacteria</taxon>
        <taxon>Bacillati</taxon>
        <taxon>Actinomycetota</taxon>
        <taxon>Actinomycetes</taxon>
        <taxon>Micrococcales</taxon>
        <taxon>Micrococcaceae</taxon>
        <taxon>Sinomonas</taxon>
    </lineage>
</organism>
<feature type="domain" description="CopC" evidence="8">
    <location>
        <begin position="30"/>
        <end position="122"/>
    </location>
</feature>
<evidence type="ECO:0000256" key="4">
    <source>
        <dbReference type="ARBA" id="ARBA00023008"/>
    </source>
</evidence>
<dbReference type="Proteomes" id="UP001304769">
    <property type="component" value="Unassembled WGS sequence"/>
</dbReference>
<dbReference type="PANTHER" id="PTHR34820:SF4">
    <property type="entry name" value="INNER MEMBRANE PROTEIN YEBZ"/>
    <property type="match status" value="1"/>
</dbReference>
<dbReference type="InterPro" id="IPR032694">
    <property type="entry name" value="CopC/D"/>
</dbReference>
<feature type="region of interest" description="Disordered" evidence="5">
    <location>
        <begin position="130"/>
        <end position="151"/>
    </location>
</feature>
<name>A0ABU5T7F4_9MICC</name>
<dbReference type="EMBL" id="JAYGGQ010000009">
    <property type="protein sequence ID" value="MEA5455528.1"/>
    <property type="molecule type" value="Genomic_DNA"/>
</dbReference>
<reference evidence="9 10" key="1">
    <citation type="submission" date="2023-12" db="EMBL/GenBank/DDBJ databases">
        <title>Sinomonas terricola sp. nov, isolated from litchi orchard soil in Guangdong, PR China.</title>
        <authorList>
            <person name="Jiaxin W."/>
            <person name="Yang Z."/>
            <person name="Honghui Z."/>
        </authorList>
    </citation>
    <scope>NUCLEOTIDE SEQUENCE [LARGE SCALE GENOMIC DNA]</scope>
    <source>
        <strain evidence="9 10">JGH33</strain>
    </source>
</reference>
<sequence>MRILRILARAAAAAAAAAALAMPGPAALAHDVIESTSPANGSTVAAVPAAVELTFDHTPIAIGTKVVVKDPSGTDVASGEANVVDNTVTQAIKPGAPAGLYTVTWRVVSSDSHPIEGTFTFTAQAVGGGSGSGGTTGGAAPPSSASALATADGDHESVSAGVPWWVVAGGAAVVLAIAALAWGVRRAVTRAQTED</sequence>
<evidence type="ECO:0000256" key="7">
    <source>
        <dbReference type="SAM" id="SignalP"/>
    </source>
</evidence>
<comment type="caution">
    <text evidence="9">The sequence shown here is derived from an EMBL/GenBank/DDBJ whole genome shotgun (WGS) entry which is preliminary data.</text>
</comment>
<keyword evidence="6" id="KW-1133">Transmembrane helix</keyword>
<evidence type="ECO:0000313" key="9">
    <source>
        <dbReference type="EMBL" id="MEA5455528.1"/>
    </source>
</evidence>
<keyword evidence="6" id="KW-0472">Membrane</keyword>
<dbReference type="RefSeq" id="WP_323279388.1">
    <property type="nucleotide sequence ID" value="NZ_JAYGGQ010000009.1"/>
</dbReference>
<evidence type="ECO:0000313" key="10">
    <source>
        <dbReference type="Proteomes" id="UP001304769"/>
    </source>
</evidence>
<dbReference type="SUPFAM" id="SSF81296">
    <property type="entry name" value="E set domains"/>
    <property type="match status" value="1"/>
</dbReference>
<dbReference type="PANTHER" id="PTHR34820">
    <property type="entry name" value="INNER MEMBRANE PROTEIN YEBZ"/>
    <property type="match status" value="1"/>
</dbReference>
<dbReference type="Pfam" id="PF04234">
    <property type="entry name" value="CopC"/>
    <property type="match status" value="1"/>
</dbReference>
<protein>
    <submittedName>
        <fullName evidence="9">Copper resistance protein CopC</fullName>
    </submittedName>
</protein>
<gene>
    <name evidence="9" type="ORF">SPF06_12410</name>
</gene>
<keyword evidence="3 7" id="KW-0732">Signal</keyword>
<dbReference type="InterPro" id="IPR007348">
    <property type="entry name" value="CopC_dom"/>
</dbReference>
<keyword evidence="2" id="KW-0479">Metal-binding</keyword>
<feature type="compositionally biased region" description="Low complexity" evidence="5">
    <location>
        <begin position="138"/>
        <end position="151"/>
    </location>
</feature>
<evidence type="ECO:0000256" key="1">
    <source>
        <dbReference type="ARBA" id="ARBA00004196"/>
    </source>
</evidence>
<feature type="signal peptide" evidence="7">
    <location>
        <begin position="1"/>
        <end position="29"/>
    </location>
</feature>
<accession>A0ABU5T7F4</accession>
<comment type="subcellular location">
    <subcellularLocation>
        <location evidence="1">Cell envelope</location>
    </subcellularLocation>
</comment>
<keyword evidence="4" id="KW-0186">Copper</keyword>
<feature type="transmembrane region" description="Helical" evidence="6">
    <location>
        <begin position="164"/>
        <end position="184"/>
    </location>
</feature>
<evidence type="ECO:0000259" key="8">
    <source>
        <dbReference type="Pfam" id="PF04234"/>
    </source>
</evidence>
<proteinExistence type="predicted"/>
<keyword evidence="10" id="KW-1185">Reference proteome</keyword>
<evidence type="ECO:0000256" key="3">
    <source>
        <dbReference type="ARBA" id="ARBA00022729"/>
    </source>
</evidence>